<keyword evidence="1" id="KW-0472">Membrane</keyword>
<dbReference type="GO" id="GO:0004190">
    <property type="term" value="F:aspartic-type endopeptidase activity"/>
    <property type="evidence" value="ECO:0007669"/>
    <property type="project" value="InterPro"/>
</dbReference>
<evidence type="ECO:0000259" key="2">
    <source>
        <dbReference type="Pfam" id="PF01478"/>
    </source>
</evidence>
<dbReference type="InterPro" id="IPR000045">
    <property type="entry name" value="Prepilin_IV_endopep_pep"/>
</dbReference>
<dbReference type="Proteomes" id="UP000238982">
    <property type="component" value="Unassembled WGS sequence"/>
</dbReference>
<gene>
    <name evidence="3" type="ORF">C6Q15_28865</name>
</gene>
<dbReference type="RefSeq" id="WP_006414078.1">
    <property type="nucleotide sequence ID" value="NZ_CAJHDP010000010.1"/>
</dbReference>
<feature type="domain" description="Prepilin type IV endopeptidase peptidase" evidence="2">
    <location>
        <begin position="10"/>
        <end position="112"/>
    </location>
</feature>
<organism evidence="3 4">
    <name type="scientific">Burkholderia multivorans</name>
    <dbReference type="NCBI Taxonomy" id="87883"/>
    <lineage>
        <taxon>Bacteria</taxon>
        <taxon>Pseudomonadati</taxon>
        <taxon>Pseudomonadota</taxon>
        <taxon>Betaproteobacteria</taxon>
        <taxon>Burkholderiales</taxon>
        <taxon>Burkholderiaceae</taxon>
        <taxon>Burkholderia</taxon>
        <taxon>Burkholderia cepacia complex</taxon>
    </lineage>
</organism>
<accession>A0A2S9MA41</accession>
<evidence type="ECO:0000313" key="4">
    <source>
        <dbReference type="Proteomes" id="UP000238982"/>
    </source>
</evidence>
<feature type="transmembrane region" description="Helical" evidence="1">
    <location>
        <begin position="59"/>
        <end position="78"/>
    </location>
</feature>
<reference evidence="3 4" key="1">
    <citation type="submission" date="2018-03" db="EMBL/GenBank/DDBJ databases">
        <authorList>
            <person name="Keele B.F."/>
        </authorList>
    </citation>
    <scope>NUCLEOTIDE SEQUENCE [LARGE SCALE GENOMIC DNA]</scope>
    <source>
        <strain evidence="3 4">AU19729</strain>
    </source>
</reference>
<feature type="transmembrane region" description="Helical" evidence="1">
    <location>
        <begin position="98"/>
        <end position="120"/>
    </location>
</feature>
<keyword evidence="1" id="KW-0812">Transmembrane</keyword>
<dbReference type="GO" id="GO:0016020">
    <property type="term" value="C:membrane"/>
    <property type="evidence" value="ECO:0007669"/>
    <property type="project" value="InterPro"/>
</dbReference>
<feature type="transmembrane region" description="Helical" evidence="1">
    <location>
        <begin position="30"/>
        <end position="47"/>
    </location>
</feature>
<sequence length="166" mass="17399">MAHLIFIGAFVAWAAFVATSDVRIRRVPNSLVLGGLAFAFSSAFLNANPFGISPLSATIGMLIGLIALVPFFLLRVMGAADLKVFAVLGAWCGPHALLWLWIVASLAAGIHALALMLVSRTPIRALWPQGQPVLMLGGHRATPYAACLVAPAAVWLVYLAVAGGGR</sequence>
<evidence type="ECO:0000256" key="1">
    <source>
        <dbReference type="SAM" id="Phobius"/>
    </source>
</evidence>
<dbReference type="EMBL" id="PVGH01000108">
    <property type="protein sequence ID" value="PRF54172.1"/>
    <property type="molecule type" value="Genomic_DNA"/>
</dbReference>
<keyword evidence="1" id="KW-1133">Transmembrane helix</keyword>
<name>A0A2S9MA41_9BURK</name>
<evidence type="ECO:0000313" key="3">
    <source>
        <dbReference type="EMBL" id="PRF54172.1"/>
    </source>
</evidence>
<protein>
    <recommendedName>
        <fullName evidence="2">Prepilin type IV endopeptidase peptidase domain-containing protein</fullName>
    </recommendedName>
</protein>
<feature type="transmembrane region" description="Helical" evidence="1">
    <location>
        <begin position="141"/>
        <end position="161"/>
    </location>
</feature>
<proteinExistence type="predicted"/>
<dbReference type="AlphaFoldDB" id="A0A2S9MA41"/>
<comment type="caution">
    <text evidence="3">The sequence shown here is derived from an EMBL/GenBank/DDBJ whole genome shotgun (WGS) entry which is preliminary data.</text>
</comment>
<dbReference type="Pfam" id="PF01478">
    <property type="entry name" value="Peptidase_A24"/>
    <property type="match status" value="1"/>
</dbReference>
<dbReference type="Gene3D" id="1.20.120.1220">
    <property type="match status" value="1"/>
</dbReference>